<evidence type="ECO:0000256" key="1">
    <source>
        <dbReference type="SAM" id="MobiDB-lite"/>
    </source>
</evidence>
<dbReference type="AlphaFoldDB" id="A0AAD9V3L8"/>
<accession>A0AAD9V3L8</accession>
<reference evidence="2" key="2">
    <citation type="journal article" date="2023" name="Science">
        <title>Genomic signatures of disease resistance in endangered staghorn corals.</title>
        <authorList>
            <person name="Vollmer S.V."/>
            <person name="Selwyn J.D."/>
            <person name="Despard B.A."/>
            <person name="Roesel C.L."/>
        </authorList>
    </citation>
    <scope>NUCLEOTIDE SEQUENCE</scope>
    <source>
        <strain evidence="2">K2</strain>
    </source>
</reference>
<reference evidence="2" key="1">
    <citation type="journal article" date="2023" name="G3 (Bethesda)">
        <title>Whole genome assembly and annotation of the endangered Caribbean coral Acropora cervicornis.</title>
        <authorList>
            <person name="Selwyn J.D."/>
            <person name="Vollmer S.V."/>
        </authorList>
    </citation>
    <scope>NUCLEOTIDE SEQUENCE</scope>
    <source>
        <strain evidence="2">K2</strain>
    </source>
</reference>
<feature type="region of interest" description="Disordered" evidence="1">
    <location>
        <begin position="1"/>
        <end position="20"/>
    </location>
</feature>
<evidence type="ECO:0000313" key="2">
    <source>
        <dbReference type="EMBL" id="KAK2559907.1"/>
    </source>
</evidence>
<name>A0AAD9V3L8_ACRCE</name>
<protein>
    <submittedName>
        <fullName evidence="2">Uncharacterized protein</fullName>
    </submittedName>
</protein>
<dbReference type="EMBL" id="JARQWQ010000038">
    <property type="protein sequence ID" value="KAK2559907.1"/>
    <property type="molecule type" value="Genomic_DNA"/>
</dbReference>
<gene>
    <name evidence="2" type="ORF">P5673_017479</name>
</gene>
<proteinExistence type="predicted"/>
<comment type="caution">
    <text evidence="2">The sequence shown here is derived from an EMBL/GenBank/DDBJ whole genome shotgun (WGS) entry which is preliminary data.</text>
</comment>
<organism evidence="2 3">
    <name type="scientific">Acropora cervicornis</name>
    <name type="common">Staghorn coral</name>
    <dbReference type="NCBI Taxonomy" id="6130"/>
    <lineage>
        <taxon>Eukaryota</taxon>
        <taxon>Metazoa</taxon>
        <taxon>Cnidaria</taxon>
        <taxon>Anthozoa</taxon>
        <taxon>Hexacorallia</taxon>
        <taxon>Scleractinia</taxon>
        <taxon>Astrocoeniina</taxon>
        <taxon>Acroporidae</taxon>
        <taxon>Acropora</taxon>
    </lineage>
</organism>
<keyword evidence="3" id="KW-1185">Reference proteome</keyword>
<sequence>MSVKEQKAVQKFSVDCPQVR</sequence>
<dbReference type="Proteomes" id="UP001249851">
    <property type="component" value="Unassembled WGS sequence"/>
</dbReference>
<evidence type="ECO:0000313" key="3">
    <source>
        <dbReference type="Proteomes" id="UP001249851"/>
    </source>
</evidence>